<evidence type="ECO:0000313" key="2">
    <source>
        <dbReference type="EMBL" id="SEH10793.1"/>
    </source>
</evidence>
<gene>
    <name evidence="2" type="ORF">SAMN04487967_0062</name>
</gene>
<organism evidence="2 3">
    <name type="scientific">Natronorubrum sediminis</name>
    <dbReference type="NCBI Taxonomy" id="640943"/>
    <lineage>
        <taxon>Archaea</taxon>
        <taxon>Methanobacteriati</taxon>
        <taxon>Methanobacteriota</taxon>
        <taxon>Stenosarchaea group</taxon>
        <taxon>Halobacteria</taxon>
        <taxon>Halobacteriales</taxon>
        <taxon>Natrialbaceae</taxon>
        <taxon>Natronorubrum</taxon>
    </lineage>
</organism>
<protein>
    <recommendedName>
        <fullName evidence="1">DUF7344 domain-containing protein</fullName>
    </recommendedName>
</protein>
<sequence>MSNSDVAGRSTRSRDVVFGVLTNETRRHLLQIVRDRSPTGISKRALARELAAVLTDAEPATVTDAELERTLVECHHSHLPYLLDSGLVVETDSDTVAAGDHWAFDDPVVRTLLDNQMDSNVVETLASILTDPQRRTVLSVLANYQKPVSTDTLARDVTGREMRDTEAIDFQERLDYVLAALVHDHLPRLQQAGLVRTDDQRDQISYEGGSQLRDTLVTTTASCEPVVS</sequence>
<accession>A0A1H6FLS7</accession>
<evidence type="ECO:0000259" key="1">
    <source>
        <dbReference type="Pfam" id="PF24035"/>
    </source>
</evidence>
<feature type="domain" description="DUF7344" evidence="1">
    <location>
        <begin position="18"/>
        <end position="94"/>
    </location>
</feature>
<evidence type="ECO:0000313" key="3">
    <source>
        <dbReference type="Proteomes" id="UP000199112"/>
    </source>
</evidence>
<proteinExistence type="predicted"/>
<keyword evidence="3" id="KW-1185">Reference proteome</keyword>
<dbReference type="InterPro" id="IPR055768">
    <property type="entry name" value="DUF7344"/>
</dbReference>
<reference evidence="3" key="1">
    <citation type="submission" date="2016-10" db="EMBL/GenBank/DDBJ databases">
        <authorList>
            <person name="Varghese N."/>
            <person name="Submissions S."/>
        </authorList>
    </citation>
    <scope>NUCLEOTIDE SEQUENCE [LARGE SCALE GENOMIC DNA]</scope>
    <source>
        <strain evidence="3">CGMCC 1.8981</strain>
    </source>
</reference>
<feature type="domain" description="DUF7344" evidence="1">
    <location>
        <begin position="127"/>
        <end position="204"/>
    </location>
</feature>
<dbReference type="Pfam" id="PF24035">
    <property type="entry name" value="DUF7344"/>
    <property type="match status" value="2"/>
</dbReference>
<dbReference type="AlphaFoldDB" id="A0A1H6FLS7"/>
<name>A0A1H6FLS7_9EURY</name>
<dbReference type="InterPro" id="IPR036388">
    <property type="entry name" value="WH-like_DNA-bd_sf"/>
</dbReference>
<dbReference type="Proteomes" id="UP000199112">
    <property type="component" value="Unassembled WGS sequence"/>
</dbReference>
<dbReference type="OrthoDB" id="194397at2157"/>
<dbReference type="EMBL" id="FNWL01000001">
    <property type="protein sequence ID" value="SEH10793.1"/>
    <property type="molecule type" value="Genomic_DNA"/>
</dbReference>
<dbReference type="RefSeq" id="WP_090503324.1">
    <property type="nucleotide sequence ID" value="NZ_FNWL01000001.1"/>
</dbReference>
<dbReference type="Gene3D" id="1.10.10.10">
    <property type="entry name" value="Winged helix-like DNA-binding domain superfamily/Winged helix DNA-binding domain"/>
    <property type="match status" value="1"/>
</dbReference>